<evidence type="ECO:0000256" key="14">
    <source>
        <dbReference type="ARBA" id="ARBA00023015"/>
    </source>
</evidence>
<keyword evidence="9" id="KW-0540">Nuclease</keyword>
<proteinExistence type="inferred from homology"/>
<comment type="function">
    <text evidence="17">Ubiquitous transcription factor required for a diverse set of processes. It is a component of the CCR4 complex involved in the control of gene expression.</text>
</comment>
<dbReference type="InterPro" id="IPR039637">
    <property type="entry name" value="CNOT7/CNOT8/Pop2"/>
</dbReference>
<comment type="subunit">
    <text evidence="6">Component of the CCR4-NOT complex, at least composed of CRR4 and CAF1 proteins.</text>
</comment>
<comment type="subunit">
    <text evidence="18">Heterodimer with UBC35 or UBC36.</text>
</comment>
<comment type="cofactor">
    <cofactor evidence="2">
        <name>a divalent metal cation</name>
        <dbReference type="ChEBI" id="CHEBI:60240"/>
    </cofactor>
</comment>
<evidence type="ECO:0000256" key="3">
    <source>
        <dbReference type="ARBA" id="ARBA00004123"/>
    </source>
</evidence>
<keyword evidence="11" id="KW-0378">Hydrolase</keyword>
<dbReference type="GO" id="GO:0003723">
    <property type="term" value="F:RNA binding"/>
    <property type="evidence" value="ECO:0007669"/>
    <property type="project" value="UniProtKB-KW"/>
</dbReference>
<keyword evidence="21" id="KW-1185">Reference proteome</keyword>
<dbReference type="AlphaFoldDB" id="A0A7J7DN27"/>
<evidence type="ECO:0000256" key="10">
    <source>
        <dbReference type="ARBA" id="ARBA00022723"/>
    </source>
</evidence>
<dbReference type="SUPFAM" id="SSF54495">
    <property type="entry name" value="UBC-like"/>
    <property type="match status" value="1"/>
</dbReference>
<evidence type="ECO:0000256" key="9">
    <source>
        <dbReference type="ARBA" id="ARBA00022722"/>
    </source>
</evidence>
<dbReference type="Proteomes" id="UP000593562">
    <property type="component" value="Unassembled WGS sequence"/>
</dbReference>
<evidence type="ECO:0000256" key="15">
    <source>
        <dbReference type="ARBA" id="ARBA00023163"/>
    </source>
</evidence>
<dbReference type="Gene3D" id="3.30.420.10">
    <property type="entry name" value="Ribonuclease H-like superfamily/Ribonuclease H"/>
    <property type="match status" value="1"/>
</dbReference>
<dbReference type="GO" id="GO:0046872">
    <property type="term" value="F:metal ion binding"/>
    <property type="evidence" value="ECO:0007669"/>
    <property type="project" value="UniProtKB-KW"/>
</dbReference>
<dbReference type="GO" id="GO:0005634">
    <property type="term" value="C:nucleus"/>
    <property type="evidence" value="ECO:0007669"/>
    <property type="project" value="UniProtKB-SubCell"/>
</dbReference>
<dbReference type="InterPro" id="IPR000608">
    <property type="entry name" value="UBC"/>
</dbReference>
<evidence type="ECO:0000256" key="17">
    <source>
        <dbReference type="ARBA" id="ARBA00025148"/>
    </source>
</evidence>
<dbReference type="GO" id="GO:0004535">
    <property type="term" value="F:poly(A)-specific ribonuclease activity"/>
    <property type="evidence" value="ECO:0007669"/>
    <property type="project" value="UniProtKB-EC"/>
</dbReference>
<keyword evidence="13" id="KW-0694">RNA-binding</keyword>
<protein>
    <recommendedName>
        <fullName evidence="7">poly(A)-specific ribonuclease</fullName>
        <ecNumber evidence="7">3.1.13.4</ecNumber>
    </recommendedName>
</protein>
<evidence type="ECO:0000259" key="19">
    <source>
        <dbReference type="PROSITE" id="PS50127"/>
    </source>
</evidence>
<keyword evidence="16" id="KW-0539">Nucleus</keyword>
<sequence>MTLGLGGSSVVVPRNFRLLEELERGEKGIGDGTVSYGMDDGDDIYMRSWTGTIIGPHNAVHEGRIYQLKLFCDKDYPEKPPSVRFHSRINLTCVNHETGVVESKKFGLLANWQREYTMENILTQLKKEMAAPHNRKLVQPPEVGRCNCRMGEKRHRFCHFAPKVRGSTTALTYISPLYKTVVQCGYREKYGSCPIWLPGDMYTADKPPPPSQSVPIVIRSVWSDNLDYEFELIRSVVSKYRWFSMDTEFPGVVFKPVDNPANDNANVLHRNPYANYVTLKNNVDVLHLIQIGVTISDDEGNLPDLGTGTCYIWEFNFRDFDITRDDHAHDSVELLRRQGIDFERFRNYGIDSVRFAELMMSSGLVLDDKVSWVTFHCAYDFGYLVKILTQRPLPGEMSDFLNLVRVFFGPSVYDVKHLMRFCHNLHGGLDKVAKELNVERIGNSHHAGSDSLVTMQVFQKIEELYFCGGKIKKLDNGELSYLMIQLLSHLLIRIHPSLEDVRA</sequence>
<dbReference type="InterPro" id="IPR016135">
    <property type="entry name" value="UBQ-conjugating_enzyme/RWD"/>
</dbReference>
<dbReference type="InterPro" id="IPR006941">
    <property type="entry name" value="RNase_CAF1"/>
</dbReference>
<evidence type="ECO:0000256" key="4">
    <source>
        <dbReference type="ARBA" id="ARBA00004496"/>
    </source>
</evidence>
<dbReference type="GO" id="GO:0005737">
    <property type="term" value="C:cytoplasm"/>
    <property type="evidence" value="ECO:0007669"/>
    <property type="project" value="UniProtKB-SubCell"/>
</dbReference>
<dbReference type="InterPro" id="IPR036397">
    <property type="entry name" value="RNaseH_sf"/>
</dbReference>
<dbReference type="InterPro" id="IPR012337">
    <property type="entry name" value="RNaseH-like_sf"/>
</dbReference>
<evidence type="ECO:0000256" key="8">
    <source>
        <dbReference type="ARBA" id="ARBA00022490"/>
    </source>
</evidence>
<keyword evidence="14" id="KW-0805">Transcription regulation</keyword>
<dbReference type="PANTHER" id="PTHR10797">
    <property type="entry name" value="CCR4-NOT TRANSCRIPTION COMPLEX SUBUNIT"/>
    <property type="match status" value="1"/>
</dbReference>
<feature type="domain" description="UBC core" evidence="19">
    <location>
        <begin position="13"/>
        <end position="166"/>
    </location>
</feature>
<gene>
    <name evidence="20" type="ORF">HS088_TW05G00497</name>
</gene>
<comment type="similarity">
    <text evidence="5">Belongs to the CAF1 family.</text>
</comment>
<dbReference type="FunFam" id="3.10.110.10:FF:000019">
    <property type="entry name" value="Ubiquitin-conjugating enzyme E2 variant 1C"/>
    <property type="match status" value="1"/>
</dbReference>
<comment type="catalytic activity">
    <reaction evidence="1">
        <text>Exonucleolytic cleavage of poly(A) to 5'-AMP.</text>
        <dbReference type="EC" id="3.1.13.4"/>
    </reaction>
</comment>
<evidence type="ECO:0000256" key="7">
    <source>
        <dbReference type="ARBA" id="ARBA00012161"/>
    </source>
</evidence>
<organism evidence="20 21">
    <name type="scientific">Tripterygium wilfordii</name>
    <name type="common">Thunder God vine</name>
    <dbReference type="NCBI Taxonomy" id="458696"/>
    <lineage>
        <taxon>Eukaryota</taxon>
        <taxon>Viridiplantae</taxon>
        <taxon>Streptophyta</taxon>
        <taxon>Embryophyta</taxon>
        <taxon>Tracheophyta</taxon>
        <taxon>Spermatophyta</taxon>
        <taxon>Magnoliopsida</taxon>
        <taxon>eudicotyledons</taxon>
        <taxon>Gunneridae</taxon>
        <taxon>Pentapetalae</taxon>
        <taxon>rosids</taxon>
        <taxon>fabids</taxon>
        <taxon>Celastrales</taxon>
        <taxon>Celastraceae</taxon>
        <taxon>Tripterygium</taxon>
    </lineage>
</organism>
<dbReference type="Gene3D" id="3.10.110.10">
    <property type="entry name" value="Ubiquitin Conjugating Enzyme"/>
    <property type="match status" value="1"/>
</dbReference>
<dbReference type="InParanoid" id="A0A7J7DN27"/>
<evidence type="ECO:0000256" key="11">
    <source>
        <dbReference type="ARBA" id="ARBA00022801"/>
    </source>
</evidence>
<evidence type="ECO:0000256" key="5">
    <source>
        <dbReference type="ARBA" id="ARBA00008372"/>
    </source>
</evidence>
<keyword evidence="15" id="KW-0804">Transcription</keyword>
<dbReference type="Pfam" id="PF00179">
    <property type="entry name" value="UQ_con"/>
    <property type="match status" value="1"/>
</dbReference>
<dbReference type="SMART" id="SM00212">
    <property type="entry name" value="UBCc"/>
    <property type="match status" value="1"/>
</dbReference>
<dbReference type="EC" id="3.1.13.4" evidence="7"/>
<evidence type="ECO:0000256" key="16">
    <source>
        <dbReference type="ARBA" id="ARBA00023242"/>
    </source>
</evidence>
<name>A0A7J7DN27_TRIWF</name>
<evidence type="ECO:0000256" key="6">
    <source>
        <dbReference type="ARBA" id="ARBA00011757"/>
    </source>
</evidence>
<evidence type="ECO:0000256" key="13">
    <source>
        <dbReference type="ARBA" id="ARBA00022884"/>
    </source>
</evidence>
<evidence type="ECO:0000313" key="21">
    <source>
        <dbReference type="Proteomes" id="UP000593562"/>
    </source>
</evidence>
<evidence type="ECO:0000256" key="18">
    <source>
        <dbReference type="ARBA" id="ARBA00065118"/>
    </source>
</evidence>
<reference evidence="20 21" key="1">
    <citation type="journal article" date="2020" name="Nat. Commun.">
        <title>Genome of Tripterygium wilfordii and identification of cytochrome P450 involved in triptolide biosynthesis.</title>
        <authorList>
            <person name="Tu L."/>
            <person name="Su P."/>
            <person name="Zhang Z."/>
            <person name="Gao L."/>
            <person name="Wang J."/>
            <person name="Hu T."/>
            <person name="Zhou J."/>
            <person name="Zhang Y."/>
            <person name="Zhao Y."/>
            <person name="Liu Y."/>
            <person name="Song Y."/>
            <person name="Tong Y."/>
            <person name="Lu Y."/>
            <person name="Yang J."/>
            <person name="Xu C."/>
            <person name="Jia M."/>
            <person name="Peters R.J."/>
            <person name="Huang L."/>
            <person name="Gao W."/>
        </authorList>
    </citation>
    <scope>NUCLEOTIDE SEQUENCE [LARGE SCALE GENOMIC DNA]</scope>
    <source>
        <strain evidence="21">cv. XIE 37</strain>
        <tissue evidence="20">Leaf</tissue>
    </source>
</reference>
<keyword evidence="10" id="KW-0479">Metal-binding</keyword>
<dbReference type="SUPFAM" id="SSF53098">
    <property type="entry name" value="Ribonuclease H-like"/>
    <property type="match status" value="1"/>
</dbReference>
<evidence type="ECO:0000256" key="1">
    <source>
        <dbReference type="ARBA" id="ARBA00001663"/>
    </source>
</evidence>
<evidence type="ECO:0000313" key="20">
    <source>
        <dbReference type="EMBL" id="KAF5747770.1"/>
    </source>
</evidence>
<keyword evidence="12" id="KW-0269">Exonuclease</keyword>
<dbReference type="Pfam" id="PF04857">
    <property type="entry name" value="CAF1"/>
    <property type="match status" value="1"/>
</dbReference>
<evidence type="ECO:0000256" key="12">
    <source>
        <dbReference type="ARBA" id="ARBA00022839"/>
    </source>
</evidence>
<keyword evidence="8" id="KW-0963">Cytoplasm</keyword>
<accession>A0A7J7DN27</accession>
<comment type="caution">
    <text evidence="20">The sequence shown here is derived from an EMBL/GenBank/DDBJ whole genome shotgun (WGS) entry which is preliminary data.</text>
</comment>
<comment type="subcellular location">
    <subcellularLocation>
        <location evidence="4">Cytoplasm</location>
    </subcellularLocation>
    <subcellularLocation>
        <location evidence="3">Nucleus</location>
    </subcellularLocation>
</comment>
<dbReference type="PROSITE" id="PS50127">
    <property type="entry name" value="UBC_2"/>
    <property type="match status" value="1"/>
</dbReference>
<dbReference type="GO" id="GO:0030014">
    <property type="term" value="C:CCR4-NOT complex"/>
    <property type="evidence" value="ECO:0007669"/>
    <property type="project" value="InterPro"/>
</dbReference>
<evidence type="ECO:0000256" key="2">
    <source>
        <dbReference type="ARBA" id="ARBA00001968"/>
    </source>
</evidence>
<dbReference type="EMBL" id="JAAARO010000005">
    <property type="protein sequence ID" value="KAF5747770.1"/>
    <property type="molecule type" value="Genomic_DNA"/>
</dbReference>
<dbReference type="CDD" id="cd23807">
    <property type="entry name" value="UEV_UBE2V"/>
    <property type="match status" value="1"/>
</dbReference>